<keyword evidence="2" id="KW-1185">Reference proteome</keyword>
<dbReference type="EMBL" id="LNYK01000014">
    <property type="protein sequence ID" value="KTD21685.1"/>
    <property type="molecule type" value="Genomic_DNA"/>
</dbReference>
<dbReference type="STRING" id="45068.Llon_0850"/>
<dbReference type="AlphaFoldDB" id="A0A0W0VNE9"/>
<dbReference type="OrthoDB" id="7428201at2"/>
<dbReference type="PATRIC" id="fig|45068.5.peg.912"/>
<name>A0A0W0VNE9_9GAMM</name>
<reference evidence="1 2" key="1">
    <citation type="submission" date="2015-11" db="EMBL/GenBank/DDBJ databases">
        <title>Genomic analysis of 38 Legionella species identifies large and diverse effector repertoires.</title>
        <authorList>
            <person name="Burstein D."/>
            <person name="Amaro F."/>
            <person name="Zusman T."/>
            <person name="Lifshitz Z."/>
            <person name="Cohen O."/>
            <person name="Gilbert J.A."/>
            <person name="Pupko T."/>
            <person name="Shuman H.A."/>
            <person name="Segal G."/>
        </authorList>
    </citation>
    <scope>NUCLEOTIDE SEQUENCE [LARGE SCALE GENOMIC DNA]</scope>
    <source>
        <strain evidence="1 2">ATCC 49505</strain>
    </source>
</reference>
<comment type="caution">
    <text evidence="1">The sequence shown here is derived from an EMBL/GenBank/DDBJ whole genome shotgun (WGS) entry which is preliminary data.</text>
</comment>
<evidence type="ECO:0000313" key="2">
    <source>
        <dbReference type="Proteomes" id="UP000054997"/>
    </source>
</evidence>
<dbReference type="Proteomes" id="UP000054997">
    <property type="component" value="Unassembled WGS sequence"/>
</dbReference>
<protein>
    <submittedName>
        <fullName evidence="1">Uncharacterized protein</fullName>
    </submittedName>
</protein>
<accession>A0A0W0VNE9</accession>
<proteinExistence type="predicted"/>
<dbReference type="RefSeq" id="WP_058528852.1">
    <property type="nucleotide sequence ID" value="NZ_CAAAHZ010000002.1"/>
</dbReference>
<sequence length="823" mass="94576">MKKLGLLVVLLLIGLSAWIYHQELKSPYPMPLDKRASEAKTSIVYELEKEKWTVFNLPPNTPGLKIVTHANLPVHLQLIPDERLKYALEYQLLDKNNRVLQTRDYHFTATVKFYKDPRFKKPITASFYYDPNIIPSDGKVLKLNLEGMPAVARFRVRVKSKDPVLQGILIRVYAANISPLPNYPLQWRRLNQAQQERLARGNIYPSYLLTEEEIANLLKDQYLPVGPAGIEGEDYKSYKLYIANQQHMEPVPSDILPVGLLVDDVLRGVIPLPKGENMIRLQFSSAKQGNDPPKGSTIIIRWRGRTLFESRQFKVEWSGNKVEWQHRLPLGELEIIAPGQLIVRAWVVNGKPVEITPEPLYLRTYTAFRNNPVQYSINHPNNQPALFRVDFRLLIPFNISKLTLPKVQYALLDQNKKTIARGLLSINPGEFGELLSHYERLDDQPFSSRVSSTVSYYFVLQPEIKFIKFLANEPVLLRAYNRPYNMVRKIKVPEAYYYHLQPELRQPAWFFLKPDNEDDLLLNKRSILLVTQKEPEELNPEALAGNYRWEDFHPQGTSLGKLILTPITYFRALRKEALSQVYQKIPVNHTVGIELNGEAGERNINPYLAYIRNDSTPAVVKLLIDGCMHYQGLIPGASGEILLPAINTGKHQIHIQSDKGTVFYLNHTSTTKGDYLKRLVNYLDKDGLTFNYEKISRDEETLSFRFYVPYEAVGRNKISIEIQAVRSLKNPLRYWSLLNREFDIEPNKASKIPVFFMPQQNLDKGQLLTVPVGEDVEPGTYTVNVKLLKGTPGYLIFSRLIPGEYSLDKIFMEKEGGRCANSM</sequence>
<gene>
    <name evidence="1" type="ORF">Llon_0850</name>
</gene>
<organism evidence="1 2">
    <name type="scientific">Legionella londiniensis</name>
    <dbReference type="NCBI Taxonomy" id="45068"/>
    <lineage>
        <taxon>Bacteria</taxon>
        <taxon>Pseudomonadati</taxon>
        <taxon>Pseudomonadota</taxon>
        <taxon>Gammaproteobacteria</taxon>
        <taxon>Legionellales</taxon>
        <taxon>Legionellaceae</taxon>
        <taxon>Legionella</taxon>
    </lineage>
</organism>
<evidence type="ECO:0000313" key="1">
    <source>
        <dbReference type="EMBL" id="KTD21685.1"/>
    </source>
</evidence>